<protein>
    <submittedName>
        <fullName evidence="2">Uncharacterized protein</fullName>
    </submittedName>
</protein>
<dbReference type="EMBL" id="JBEPLJ010000021">
    <property type="protein sequence ID" value="MET3588225.1"/>
    <property type="molecule type" value="Genomic_DNA"/>
</dbReference>
<gene>
    <name evidence="2" type="ORF">ABID21_004359</name>
</gene>
<dbReference type="RefSeq" id="WP_247245947.1">
    <property type="nucleotide sequence ID" value="NZ_JALJRA010000022.1"/>
</dbReference>
<comment type="caution">
    <text evidence="2">The sequence shown here is derived from an EMBL/GenBank/DDBJ whole genome shotgun (WGS) entry which is preliminary data.</text>
</comment>
<feature type="region of interest" description="Disordered" evidence="1">
    <location>
        <begin position="36"/>
        <end position="99"/>
    </location>
</feature>
<evidence type="ECO:0000313" key="3">
    <source>
        <dbReference type="Proteomes" id="UP001549031"/>
    </source>
</evidence>
<reference evidence="2 3" key="1">
    <citation type="submission" date="2024-06" db="EMBL/GenBank/DDBJ databases">
        <title>Genomic Encyclopedia of Type Strains, Phase IV (KMG-IV): sequencing the most valuable type-strain genomes for metagenomic binning, comparative biology and taxonomic classification.</title>
        <authorList>
            <person name="Goeker M."/>
        </authorList>
    </citation>
    <scope>NUCLEOTIDE SEQUENCE [LARGE SCALE GENOMIC DNA]</scope>
    <source>
        <strain evidence="2 3">DSM 105042</strain>
    </source>
</reference>
<name>A0ABV2HCE6_9HYPH</name>
<organism evidence="2 3">
    <name type="scientific">Pseudorhizobium tarimense</name>
    <dbReference type="NCBI Taxonomy" id="1079109"/>
    <lineage>
        <taxon>Bacteria</taxon>
        <taxon>Pseudomonadati</taxon>
        <taxon>Pseudomonadota</taxon>
        <taxon>Alphaproteobacteria</taxon>
        <taxon>Hyphomicrobiales</taxon>
        <taxon>Rhizobiaceae</taxon>
        <taxon>Rhizobium/Agrobacterium group</taxon>
        <taxon>Pseudorhizobium</taxon>
    </lineage>
</organism>
<proteinExistence type="predicted"/>
<accession>A0ABV2HCE6</accession>
<sequence>MTGYTVYASSTNMDHSRPNWRAADDFSVQAPPVAALPDSSLAETEKRSAQMERCGPAGLQNSSGKDKGTKNPRMTLPGVEETPVKCRRPAGHQPGERHP</sequence>
<dbReference type="Proteomes" id="UP001549031">
    <property type="component" value="Unassembled WGS sequence"/>
</dbReference>
<evidence type="ECO:0000313" key="2">
    <source>
        <dbReference type="EMBL" id="MET3588225.1"/>
    </source>
</evidence>
<keyword evidence="3" id="KW-1185">Reference proteome</keyword>
<evidence type="ECO:0000256" key="1">
    <source>
        <dbReference type="SAM" id="MobiDB-lite"/>
    </source>
</evidence>